<gene>
    <name evidence="7" type="ORF">KIH74_31410</name>
</gene>
<evidence type="ECO:0000313" key="7">
    <source>
        <dbReference type="EMBL" id="MBT0773497.1"/>
    </source>
</evidence>
<feature type="domain" description="D-isomer specific 2-hydroxyacid dehydrogenase NAD-binding" evidence="6">
    <location>
        <begin position="123"/>
        <end position="299"/>
    </location>
</feature>
<keyword evidence="2 4" id="KW-0560">Oxidoreductase</keyword>
<evidence type="ECO:0000259" key="6">
    <source>
        <dbReference type="Pfam" id="PF02826"/>
    </source>
</evidence>
<dbReference type="InterPro" id="IPR050223">
    <property type="entry name" value="D-isomer_2-hydroxyacid_DH"/>
</dbReference>
<feature type="domain" description="D-isomer specific 2-hydroxyacid dehydrogenase catalytic" evidence="5">
    <location>
        <begin position="48"/>
        <end position="328"/>
    </location>
</feature>
<dbReference type="Pfam" id="PF02826">
    <property type="entry name" value="2-Hacid_dh_C"/>
    <property type="match status" value="1"/>
</dbReference>
<evidence type="ECO:0000256" key="3">
    <source>
        <dbReference type="ARBA" id="ARBA00023027"/>
    </source>
</evidence>
<dbReference type="InterPro" id="IPR006139">
    <property type="entry name" value="D-isomer_2_OHA_DH_cat_dom"/>
</dbReference>
<reference evidence="7 8" key="1">
    <citation type="submission" date="2021-05" db="EMBL/GenBank/DDBJ databases">
        <title>Kineosporia and Streptomyces sp. nov. two new marine actinobacteria isolated from Coral.</title>
        <authorList>
            <person name="Buangrab K."/>
            <person name="Sutthacheep M."/>
            <person name="Yeemin T."/>
            <person name="Harunari E."/>
            <person name="Igarashi Y."/>
            <person name="Kanchanasin P."/>
            <person name="Tanasupawat S."/>
            <person name="Phongsopitanun W."/>
        </authorList>
    </citation>
    <scope>NUCLEOTIDE SEQUENCE [LARGE SCALE GENOMIC DNA]</scope>
    <source>
        <strain evidence="7 8">J2-2</strain>
    </source>
</reference>
<keyword evidence="8" id="KW-1185">Reference proteome</keyword>
<dbReference type="InterPro" id="IPR006140">
    <property type="entry name" value="D-isomer_DH_NAD-bd"/>
</dbReference>
<keyword evidence="3" id="KW-0520">NAD</keyword>
<dbReference type="PANTHER" id="PTHR10996:SF178">
    <property type="entry name" value="2-HYDROXYACID DEHYDROGENASE YGL185C-RELATED"/>
    <property type="match status" value="1"/>
</dbReference>
<dbReference type="Gene3D" id="3.40.50.720">
    <property type="entry name" value="NAD(P)-binding Rossmann-like Domain"/>
    <property type="match status" value="2"/>
</dbReference>
<dbReference type="SUPFAM" id="SSF52283">
    <property type="entry name" value="Formate/glycerate dehydrogenase catalytic domain-like"/>
    <property type="match status" value="1"/>
</dbReference>
<dbReference type="Proteomes" id="UP001197247">
    <property type="component" value="Unassembled WGS sequence"/>
</dbReference>
<protein>
    <submittedName>
        <fullName evidence="7">Hydroxyacid dehydrogenase</fullName>
    </submittedName>
</protein>
<evidence type="ECO:0000256" key="2">
    <source>
        <dbReference type="ARBA" id="ARBA00023002"/>
    </source>
</evidence>
<evidence type="ECO:0000259" key="5">
    <source>
        <dbReference type="Pfam" id="PF00389"/>
    </source>
</evidence>
<dbReference type="SUPFAM" id="SSF51735">
    <property type="entry name" value="NAD(P)-binding Rossmann-fold domains"/>
    <property type="match status" value="1"/>
</dbReference>
<dbReference type="EMBL" id="JAHBAY010000017">
    <property type="protein sequence ID" value="MBT0773497.1"/>
    <property type="molecule type" value="Genomic_DNA"/>
</dbReference>
<dbReference type="Pfam" id="PF00389">
    <property type="entry name" value="2-Hacid_dh"/>
    <property type="match status" value="1"/>
</dbReference>
<evidence type="ECO:0000313" key="8">
    <source>
        <dbReference type="Proteomes" id="UP001197247"/>
    </source>
</evidence>
<dbReference type="PANTHER" id="PTHR10996">
    <property type="entry name" value="2-HYDROXYACID DEHYDROGENASE-RELATED"/>
    <property type="match status" value="1"/>
</dbReference>
<comment type="similarity">
    <text evidence="1 4">Belongs to the D-isomer specific 2-hydroxyacid dehydrogenase family.</text>
</comment>
<organism evidence="7 8">
    <name type="scientific">Kineosporia corallincola</name>
    <dbReference type="NCBI Taxonomy" id="2835133"/>
    <lineage>
        <taxon>Bacteria</taxon>
        <taxon>Bacillati</taxon>
        <taxon>Actinomycetota</taxon>
        <taxon>Actinomycetes</taxon>
        <taxon>Kineosporiales</taxon>
        <taxon>Kineosporiaceae</taxon>
        <taxon>Kineosporia</taxon>
    </lineage>
</organism>
<sequence length="341" mass="36438">MTQPPRRPRVVMAMSPGGLADHLFAGHHDELHRTAEVLGPVLSSFADDESRAHLARAEVLVTGWGCPPVTREVLGAAPRLRGLLHTGGATAGFIDLDAARERGLFVSHAADANAIPVAEYTFAQILLANKRVRAAEELYRLRRDRIDRETDLLDTGNYRRTVGLVGASRIGRRVARLLRGSDLTVLMYDPYLAPAQATSLGVALCGLHDLMRRSDVVSLHVPVTAETAGMIDAAALAAMPDGATLINTARGAVVDHAALLAELRTGRIDAVLDVTEPEPLPPGHPLWDLPNVVLTPHVAGSTGTELARLGRTVLDELARYVSDRPLHHAELTPAGAVHDAG</sequence>
<dbReference type="CDD" id="cd12167">
    <property type="entry name" value="2-Hacid_dh_8"/>
    <property type="match status" value="1"/>
</dbReference>
<name>A0ABS5TRR8_9ACTN</name>
<evidence type="ECO:0000256" key="4">
    <source>
        <dbReference type="RuleBase" id="RU003719"/>
    </source>
</evidence>
<dbReference type="InterPro" id="IPR036291">
    <property type="entry name" value="NAD(P)-bd_dom_sf"/>
</dbReference>
<evidence type="ECO:0000256" key="1">
    <source>
        <dbReference type="ARBA" id="ARBA00005854"/>
    </source>
</evidence>
<comment type="caution">
    <text evidence="7">The sequence shown here is derived from an EMBL/GenBank/DDBJ whole genome shotgun (WGS) entry which is preliminary data.</text>
</comment>
<proteinExistence type="inferred from homology"/>
<accession>A0ABS5TRR8</accession>
<dbReference type="RefSeq" id="WP_214160038.1">
    <property type="nucleotide sequence ID" value="NZ_JAHBAY010000017.1"/>
</dbReference>